<dbReference type="Pfam" id="PF13589">
    <property type="entry name" value="HATPase_c_3"/>
    <property type="match status" value="1"/>
</dbReference>
<comment type="caution">
    <text evidence="6">The sequence shown here is derived from an EMBL/GenBank/DDBJ whole genome shotgun (WGS) entry which is preliminary data.</text>
</comment>
<dbReference type="SMART" id="SM00853">
    <property type="entry name" value="MutL_C"/>
    <property type="match status" value="1"/>
</dbReference>
<dbReference type="PROSITE" id="PS00058">
    <property type="entry name" value="DNA_MISMATCH_REPAIR_1"/>
    <property type="match status" value="1"/>
</dbReference>
<dbReference type="AlphaFoldDB" id="A0A507EUP2"/>
<protein>
    <recommendedName>
        <fullName evidence="8">DNA mismatch repair protein MutL</fullName>
    </recommendedName>
</protein>
<dbReference type="GO" id="GO:0032389">
    <property type="term" value="C:MutLalpha complex"/>
    <property type="evidence" value="ECO:0007669"/>
    <property type="project" value="TreeGrafter"/>
</dbReference>
<evidence type="ECO:0000259" key="4">
    <source>
        <dbReference type="SMART" id="SM00853"/>
    </source>
</evidence>
<dbReference type="GO" id="GO:0140664">
    <property type="term" value="F:ATP-dependent DNA damage sensor activity"/>
    <property type="evidence" value="ECO:0007669"/>
    <property type="project" value="InterPro"/>
</dbReference>
<dbReference type="SUPFAM" id="SSF55874">
    <property type="entry name" value="ATPase domain of HSP90 chaperone/DNA topoisomerase II/histidine kinase"/>
    <property type="match status" value="1"/>
</dbReference>
<reference evidence="6 7" key="1">
    <citation type="journal article" date="2019" name="Sci. Rep.">
        <title>Comparative genomics of chytrid fungi reveal insights into the obligate biotrophic and pathogenic lifestyle of Synchytrium endobioticum.</title>
        <authorList>
            <person name="van de Vossenberg B.T.L.H."/>
            <person name="Warris S."/>
            <person name="Nguyen H.D.T."/>
            <person name="van Gent-Pelzer M.P.E."/>
            <person name="Joly D.L."/>
            <person name="van de Geest H.C."/>
            <person name="Bonants P.J.M."/>
            <person name="Smith D.S."/>
            <person name="Levesque C.A."/>
            <person name="van der Lee T.A.J."/>
        </authorList>
    </citation>
    <scope>NUCLEOTIDE SEQUENCE [LARGE SCALE GENOMIC DNA]</scope>
    <source>
        <strain evidence="6 7">CBS 675.73</strain>
    </source>
</reference>
<dbReference type="STRING" id="246404.A0A507EUP2"/>
<dbReference type="InterPro" id="IPR013507">
    <property type="entry name" value="DNA_mismatch_S5_2-like"/>
</dbReference>
<dbReference type="GO" id="GO:0006298">
    <property type="term" value="P:mismatch repair"/>
    <property type="evidence" value="ECO:0007669"/>
    <property type="project" value="InterPro"/>
</dbReference>
<name>A0A507EUP2_9FUNG</name>
<evidence type="ECO:0000256" key="2">
    <source>
        <dbReference type="ARBA" id="ARBA00022763"/>
    </source>
</evidence>
<accession>A0A507EUP2</accession>
<dbReference type="EMBL" id="QEAP01000380">
    <property type="protein sequence ID" value="TPX67813.1"/>
    <property type="molecule type" value="Genomic_DNA"/>
</dbReference>
<comment type="similarity">
    <text evidence="1">Belongs to the DNA mismatch repair MutL/HexB family.</text>
</comment>
<dbReference type="Gene3D" id="3.30.565.10">
    <property type="entry name" value="Histidine kinase-like ATPase, C-terminal domain"/>
    <property type="match status" value="1"/>
</dbReference>
<dbReference type="SUPFAM" id="SSF54211">
    <property type="entry name" value="Ribosomal protein S5 domain 2-like"/>
    <property type="match status" value="1"/>
</dbReference>
<dbReference type="Gene3D" id="3.30.230.10">
    <property type="match status" value="1"/>
</dbReference>
<dbReference type="InterPro" id="IPR014721">
    <property type="entry name" value="Ribsml_uS5_D2-typ_fold_subgr"/>
</dbReference>
<dbReference type="NCBIfam" id="TIGR00585">
    <property type="entry name" value="mutl"/>
    <property type="match status" value="1"/>
</dbReference>
<dbReference type="Pfam" id="PF08676">
    <property type="entry name" value="MutL_C"/>
    <property type="match status" value="1"/>
</dbReference>
<keyword evidence="2" id="KW-0227">DNA damage</keyword>
<dbReference type="PANTHER" id="PTHR10073">
    <property type="entry name" value="DNA MISMATCH REPAIR PROTEIN MLH, PMS, MUTL"/>
    <property type="match status" value="1"/>
</dbReference>
<dbReference type="InterPro" id="IPR042120">
    <property type="entry name" value="MutL_C_dimsub"/>
</dbReference>
<dbReference type="InterPro" id="IPR036890">
    <property type="entry name" value="HATPase_C_sf"/>
</dbReference>
<sequence length="847" mass="93003">MAIKAIDRASVHRICSGQVISDLVGCIKELVENALDAGATSVDVRMISSNDGGLESLTVIDNGLGIPTENHDALCIKHTTTKIESFNDIETVTSFGFRGEALSSICSVAGGINVVTCCDAGDGDSIAYTLSYDSNGILASSLPAARERGTTITVANLFSSLPVRLREFKKNFKRDLNKSIELLQAFALVSTNVRITASNQVAKGNRSVLVSTCGNATVKLNFSNVFGSKLLNSVMELEFSVSATCITATQASNSEEATAMEVDNAQDSDGNDSEERSITVKGLISRPSTGMGRNSNDRQFFYINNRPCDMPKLSRVINEVYKTYNSHQYPMLVWNLLMDPNMYDVNVSPNKRTIFLHNERIVFENIKVQLEKTFTPDRSFSVSAFQPKAPSFSNETANEPQKAPSVSTPNISKSQDAHVHSHLNPSTALNSSCCGTPQKRGLKETDDHEQSGLLPDGMETTKKPKPSTEIPTITIGTPQVTLIETAVNPTNIDVSMSSNEITKSARLSVMNETISATTKSPAASPSKISFAAAPKSAHKTLKPDLVQNASPKPTPKNQMLRTKDASSIFIDVQKFIETNRHDARLETSTATIKSLFKTQSQSQKHNRNSSASKSKFEAGICKSQEIEAISELSRNISKRDFLEMRVLGQFNLGFIIVDLRGDLFVVDQHASDEKYNYENFTNAFKFTTQRLISPMPLDLPAQTELLAVEHADILKKNGFEIQVDEHKPTGSRVHLVAIPQTKITFGLADLEDLLHRITECSTVSALERVRCSRVLSMLASKACRSSVMIGDALETGAMVKIVRNLSELDHPWNCPHGRPTMRHLLDMKPFRTRKLPSRKADLKLFTL</sequence>
<organism evidence="6 7">
    <name type="scientific">Chytriomyces confervae</name>
    <dbReference type="NCBI Taxonomy" id="246404"/>
    <lineage>
        <taxon>Eukaryota</taxon>
        <taxon>Fungi</taxon>
        <taxon>Fungi incertae sedis</taxon>
        <taxon>Chytridiomycota</taxon>
        <taxon>Chytridiomycota incertae sedis</taxon>
        <taxon>Chytridiomycetes</taxon>
        <taxon>Chytridiales</taxon>
        <taxon>Chytriomycetaceae</taxon>
        <taxon>Chytriomyces</taxon>
    </lineage>
</organism>
<dbReference type="GO" id="GO:0030983">
    <property type="term" value="F:mismatched DNA binding"/>
    <property type="evidence" value="ECO:0007669"/>
    <property type="project" value="InterPro"/>
</dbReference>
<gene>
    <name evidence="6" type="ORF">CcCBS67573_g07383</name>
</gene>
<dbReference type="OrthoDB" id="10263226at2759"/>
<feature type="compositionally biased region" description="Polar residues" evidence="3">
    <location>
        <begin position="391"/>
        <end position="414"/>
    </location>
</feature>
<evidence type="ECO:0000313" key="7">
    <source>
        <dbReference type="Proteomes" id="UP000320333"/>
    </source>
</evidence>
<dbReference type="InterPro" id="IPR038973">
    <property type="entry name" value="MutL/Mlh/Pms-like"/>
</dbReference>
<dbReference type="Proteomes" id="UP000320333">
    <property type="component" value="Unassembled WGS sequence"/>
</dbReference>
<feature type="region of interest" description="Disordered" evidence="3">
    <location>
        <begin position="540"/>
        <end position="559"/>
    </location>
</feature>
<dbReference type="GO" id="GO:0016887">
    <property type="term" value="F:ATP hydrolysis activity"/>
    <property type="evidence" value="ECO:0007669"/>
    <property type="project" value="InterPro"/>
</dbReference>
<dbReference type="InterPro" id="IPR042121">
    <property type="entry name" value="MutL_C_regsub"/>
</dbReference>
<evidence type="ECO:0008006" key="8">
    <source>
        <dbReference type="Google" id="ProtNLM"/>
    </source>
</evidence>
<dbReference type="CDD" id="cd03484">
    <property type="entry name" value="MutL_Trans_hPMS_2_like"/>
    <property type="match status" value="1"/>
</dbReference>
<dbReference type="Gene3D" id="3.30.1540.20">
    <property type="entry name" value="MutL, C-terminal domain, dimerisation subdomain"/>
    <property type="match status" value="1"/>
</dbReference>
<dbReference type="PANTHER" id="PTHR10073:SF52">
    <property type="entry name" value="MISMATCH REPAIR ENDONUCLEASE PMS2"/>
    <property type="match status" value="1"/>
</dbReference>
<dbReference type="InterPro" id="IPR014790">
    <property type="entry name" value="MutL_C"/>
</dbReference>
<dbReference type="InterPro" id="IPR014762">
    <property type="entry name" value="DNA_mismatch_repair_CS"/>
</dbReference>
<evidence type="ECO:0000259" key="5">
    <source>
        <dbReference type="SMART" id="SM01340"/>
    </source>
</evidence>
<evidence type="ECO:0000313" key="6">
    <source>
        <dbReference type="EMBL" id="TPX67813.1"/>
    </source>
</evidence>
<dbReference type="InterPro" id="IPR020568">
    <property type="entry name" value="Ribosomal_Su5_D2-typ_SF"/>
</dbReference>
<evidence type="ECO:0000256" key="3">
    <source>
        <dbReference type="SAM" id="MobiDB-lite"/>
    </source>
</evidence>
<dbReference type="GO" id="GO:0005524">
    <property type="term" value="F:ATP binding"/>
    <property type="evidence" value="ECO:0007669"/>
    <property type="project" value="InterPro"/>
</dbReference>
<feature type="region of interest" description="Disordered" evidence="3">
    <location>
        <begin position="256"/>
        <end position="280"/>
    </location>
</feature>
<evidence type="ECO:0000256" key="1">
    <source>
        <dbReference type="ARBA" id="ARBA00006082"/>
    </source>
</evidence>
<dbReference type="SMART" id="SM01340">
    <property type="entry name" value="DNA_mis_repair"/>
    <property type="match status" value="1"/>
</dbReference>
<dbReference type="FunFam" id="3.30.565.10:FF:000017">
    <property type="entry name" value="PMS1 homolog 1, mismatch repair system component"/>
    <property type="match status" value="1"/>
</dbReference>
<feature type="compositionally biased region" description="Polar residues" evidence="3">
    <location>
        <begin position="423"/>
        <end position="435"/>
    </location>
</feature>
<keyword evidence="7" id="KW-1185">Reference proteome</keyword>
<feature type="domain" description="DNA mismatch repair protein S5" evidence="5">
    <location>
        <begin position="222"/>
        <end position="375"/>
    </location>
</feature>
<dbReference type="Pfam" id="PF01119">
    <property type="entry name" value="DNA_mis_repair"/>
    <property type="match status" value="1"/>
</dbReference>
<dbReference type="SUPFAM" id="SSF118116">
    <property type="entry name" value="DNA mismatch repair protein MutL"/>
    <property type="match status" value="1"/>
</dbReference>
<feature type="compositionally biased region" description="Polar residues" evidence="3">
    <location>
        <begin position="547"/>
        <end position="559"/>
    </location>
</feature>
<feature type="region of interest" description="Disordered" evidence="3">
    <location>
        <begin position="389"/>
        <end position="472"/>
    </location>
</feature>
<dbReference type="CDD" id="cd16926">
    <property type="entry name" value="HATPase_MutL-MLH-PMS-like"/>
    <property type="match status" value="1"/>
</dbReference>
<feature type="domain" description="MutL C-terminal dimerisation" evidence="4">
    <location>
        <begin position="646"/>
        <end position="793"/>
    </location>
</feature>
<dbReference type="InterPro" id="IPR037198">
    <property type="entry name" value="MutL_C_sf"/>
</dbReference>
<dbReference type="InterPro" id="IPR002099">
    <property type="entry name" value="MutL/Mlh/PMS"/>
</dbReference>
<dbReference type="Gene3D" id="3.30.1370.100">
    <property type="entry name" value="MutL, C-terminal domain, regulatory subdomain"/>
    <property type="match status" value="1"/>
</dbReference>
<dbReference type="FunFam" id="3.30.1370.100:FF:000001">
    <property type="entry name" value="Mismatch repair endonuclease pms1, putative"/>
    <property type="match status" value="1"/>
</dbReference>
<feature type="compositionally biased region" description="Basic and acidic residues" evidence="3">
    <location>
        <begin position="441"/>
        <end position="450"/>
    </location>
</feature>
<proteinExistence type="inferred from homology"/>